<dbReference type="Pfam" id="PF10609">
    <property type="entry name" value="ParA"/>
    <property type="match status" value="1"/>
</dbReference>
<dbReference type="VEuPathDB" id="GiardiaDB:GL50803_0015324"/>
<dbReference type="GO" id="GO:0005829">
    <property type="term" value="C:cytosol"/>
    <property type="evidence" value="ECO:0007669"/>
    <property type="project" value="TreeGrafter"/>
</dbReference>
<dbReference type="InterPro" id="IPR027417">
    <property type="entry name" value="P-loop_NTPase"/>
</dbReference>
<evidence type="ECO:0000256" key="1">
    <source>
        <dbReference type="ARBA" id="ARBA00022723"/>
    </source>
</evidence>
<reference evidence="6 7" key="2">
    <citation type="journal article" date="2013" name="Genome Biol. Evol.">
        <title>Genome sequencing of Giardia lamblia genotypes A2 and B isolates (DH and GS) and comparative analysis with the genomes of genotypes A1 and E (WB and Pig).</title>
        <authorList>
            <person name="Adam R.D."/>
            <person name="Dahlstrom E.W."/>
            <person name="Martens C.A."/>
            <person name="Bruno D.P."/>
            <person name="Barbian K.D."/>
            <person name="Ricklefs S.M."/>
            <person name="Hernandez M.M."/>
            <person name="Narla N.P."/>
            <person name="Patel R.B."/>
            <person name="Porcella S.F."/>
            <person name="Nash T.E."/>
        </authorList>
    </citation>
    <scope>NUCLEOTIDE SEQUENCE [LARGE SCALE GENOMIC DNA]</scope>
    <source>
        <strain evidence="6 7">DH</strain>
    </source>
</reference>
<sequence>MEQLGICVMLRNLIHGLSVYNHRENKMPCCGGGSNGPCACRSGTGDVEGDSAVGSRMSGPNDPTPEQIFLKGECAPEKCSGCPARGACSSRGADNSTSVAISERIQHVGRILLVLSGKGGVGKSTLATQLAFFLADIMGKYVGLLDLDICGPSIPTMTFTKTEQVQNLPTGWEPVSVSHTLQALSVGHLVTQEDAPVILRGPKKHGMVKQMLTETNWEFDPRFPKSNIIIVDTPPGTSDEHLSIIDMYQSTIRYMQSNGFPNVPVLEAIVISTPQEVALADVRKEINFCKQLNLRIRGVIENMSGFVCPFCEAETPVIEATTGGVKKMCEDMNVPYIGSMPLDPQLMKAGEDGVAWSTICDIETSPGYDAFANICGKIIE</sequence>
<dbReference type="CDD" id="cd02037">
    <property type="entry name" value="Mrp_NBP35"/>
    <property type="match status" value="1"/>
</dbReference>
<keyword evidence="1" id="KW-0479">Metal-binding</keyword>
<dbReference type="EMBL" id="AHGT01000003">
    <property type="protein sequence ID" value="ESU39365.1"/>
    <property type="molecule type" value="Genomic_DNA"/>
</dbReference>
<dbReference type="Proteomes" id="UP000018320">
    <property type="component" value="Unassembled WGS sequence"/>
</dbReference>
<evidence type="ECO:0000313" key="6">
    <source>
        <dbReference type="EMBL" id="ESU39365.1"/>
    </source>
</evidence>
<evidence type="ECO:0000313" key="7">
    <source>
        <dbReference type="Proteomes" id="UP000018320"/>
    </source>
</evidence>
<protein>
    <submittedName>
        <fullName evidence="6">MRP-family nucleotide-binding protein</fullName>
    </submittedName>
</protein>
<dbReference type="HAMAP" id="MF_02040">
    <property type="entry name" value="Mrp_NBP35"/>
    <property type="match status" value="1"/>
</dbReference>
<dbReference type="PANTHER" id="PTHR23264:SF19">
    <property type="entry name" value="CYTOSOLIC FE-S CLUSTER ASSEMBLY FACTOR NUBP2"/>
    <property type="match status" value="1"/>
</dbReference>
<gene>
    <name evidence="6" type="ORF">DHA2_15324</name>
</gene>
<dbReference type="AlphaFoldDB" id="V6TQR5"/>
<dbReference type="Gene3D" id="3.40.50.300">
    <property type="entry name" value="P-loop containing nucleotide triphosphate hydrolases"/>
    <property type="match status" value="1"/>
</dbReference>
<organism evidence="6 7">
    <name type="scientific">Giardia intestinalis</name>
    <name type="common">Giardia lamblia</name>
    <dbReference type="NCBI Taxonomy" id="5741"/>
    <lineage>
        <taxon>Eukaryota</taxon>
        <taxon>Metamonada</taxon>
        <taxon>Diplomonadida</taxon>
        <taxon>Hexamitidae</taxon>
        <taxon>Giardiinae</taxon>
        <taxon>Giardia</taxon>
    </lineage>
</organism>
<dbReference type="GO" id="GO:0051536">
    <property type="term" value="F:iron-sulfur cluster binding"/>
    <property type="evidence" value="ECO:0007669"/>
    <property type="project" value="UniProtKB-KW"/>
</dbReference>
<reference evidence="7" key="1">
    <citation type="submission" date="2012-02" db="EMBL/GenBank/DDBJ databases">
        <title>Genome sequencing of Giardia lamblia Genotypes A2 and B isolates (DH and GS) and comparative analysis with the genomes of Genotypes A1 and E (WB and Pig).</title>
        <authorList>
            <person name="Adam R."/>
            <person name="Dahlstrom E."/>
            <person name="Martens C."/>
            <person name="Bruno D."/>
            <person name="Barbian K."/>
            <person name="Porcella S.F."/>
            <person name="Nash T."/>
        </authorList>
    </citation>
    <scope>NUCLEOTIDE SEQUENCE</scope>
    <source>
        <strain evidence="7">DH</strain>
    </source>
</reference>
<evidence type="ECO:0000256" key="2">
    <source>
        <dbReference type="ARBA" id="ARBA00022741"/>
    </source>
</evidence>
<keyword evidence="5" id="KW-0411">Iron-sulfur</keyword>
<dbReference type="VEuPathDB" id="GiardiaDB:DHA2_15324"/>
<dbReference type="SUPFAM" id="SSF52540">
    <property type="entry name" value="P-loop containing nucleoside triphosphate hydrolases"/>
    <property type="match status" value="1"/>
</dbReference>
<dbReference type="VEuPathDB" id="GiardiaDB:QR46_2024"/>
<name>V6TQR5_GIAIN</name>
<dbReference type="FunFam" id="3.40.50.300:FF:001980">
    <property type="entry name" value="Cytosolic Fe-S cluster assembly factor NUBP1 homolog"/>
    <property type="match status" value="1"/>
</dbReference>
<dbReference type="GO" id="GO:0016226">
    <property type="term" value="P:iron-sulfur cluster assembly"/>
    <property type="evidence" value="ECO:0007669"/>
    <property type="project" value="InterPro"/>
</dbReference>
<comment type="caution">
    <text evidence="6">The sequence shown here is derived from an EMBL/GenBank/DDBJ whole genome shotgun (WGS) entry which is preliminary data.</text>
</comment>
<dbReference type="InterPro" id="IPR019591">
    <property type="entry name" value="Mrp/NBP35_ATP-bd"/>
</dbReference>
<evidence type="ECO:0000256" key="5">
    <source>
        <dbReference type="ARBA" id="ARBA00023014"/>
    </source>
</evidence>
<evidence type="ECO:0000256" key="3">
    <source>
        <dbReference type="ARBA" id="ARBA00022840"/>
    </source>
</evidence>
<dbReference type="GO" id="GO:0005524">
    <property type="term" value="F:ATP binding"/>
    <property type="evidence" value="ECO:0007669"/>
    <property type="project" value="UniProtKB-KW"/>
</dbReference>
<keyword evidence="2" id="KW-0547">Nucleotide-binding</keyword>
<dbReference type="GO" id="GO:0140663">
    <property type="term" value="F:ATP-dependent FeS chaperone activity"/>
    <property type="evidence" value="ECO:0007669"/>
    <property type="project" value="InterPro"/>
</dbReference>
<dbReference type="GO" id="GO:0046872">
    <property type="term" value="F:metal ion binding"/>
    <property type="evidence" value="ECO:0007669"/>
    <property type="project" value="UniProtKB-KW"/>
</dbReference>
<accession>V6TQR5</accession>
<keyword evidence="3" id="KW-0067">ATP-binding</keyword>
<evidence type="ECO:0000256" key="4">
    <source>
        <dbReference type="ARBA" id="ARBA00023004"/>
    </source>
</evidence>
<keyword evidence="4" id="KW-0408">Iron</keyword>
<dbReference type="PANTHER" id="PTHR23264">
    <property type="entry name" value="NUCLEOTIDE-BINDING PROTEIN NBP35 YEAST -RELATED"/>
    <property type="match status" value="1"/>
</dbReference>
<dbReference type="InterPro" id="IPR033756">
    <property type="entry name" value="YlxH/NBP35"/>
</dbReference>
<proteinExistence type="inferred from homology"/>
<dbReference type="VEuPathDB" id="GiardiaDB:GL50581_2003"/>